<evidence type="ECO:0000256" key="1">
    <source>
        <dbReference type="ARBA" id="ARBA00004141"/>
    </source>
</evidence>
<keyword evidence="3 5" id="KW-1133">Transmembrane helix</keyword>
<dbReference type="Proteomes" id="UP001209681">
    <property type="component" value="Unassembled WGS sequence"/>
</dbReference>
<dbReference type="PANTHER" id="PTHR22911:SF6">
    <property type="entry name" value="SOLUTE CARRIER FAMILY 35 MEMBER G1"/>
    <property type="match status" value="1"/>
</dbReference>
<feature type="transmembrane region" description="Helical" evidence="5">
    <location>
        <begin position="275"/>
        <end position="292"/>
    </location>
</feature>
<dbReference type="InterPro" id="IPR000620">
    <property type="entry name" value="EamA_dom"/>
</dbReference>
<dbReference type="EMBL" id="JAPFPW010000002">
    <property type="protein sequence ID" value="MCW7753044.1"/>
    <property type="molecule type" value="Genomic_DNA"/>
</dbReference>
<evidence type="ECO:0000313" key="7">
    <source>
        <dbReference type="EMBL" id="MCW7753044.1"/>
    </source>
</evidence>
<feature type="transmembrane region" description="Helical" evidence="5">
    <location>
        <begin position="139"/>
        <end position="157"/>
    </location>
</feature>
<dbReference type="InterPro" id="IPR037185">
    <property type="entry name" value="EmrE-like"/>
</dbReference>
<feature type="transmembrane region" description="Helical" evidence="5">
    <location>
        <begin position="193"/>
        <end position="213"/>
    </location>
</feature>
<accession>A0ABT3N6H4</accession>
<evidence type="ECO:0000259" key="6">
    <source>
        <dbReference type="Pfam" id="PF00892"/>
    </source>
</evidence>
<reference evidence="7 8" key="1">
    <citation type="submission" date="2022-11" db="EMBL/GenBank/DDBJ databases">
        <title>Desulfobotulus tamanensis H1 sp. nov. - anaerobic, alkaliphilic, sulphate reducing bacterium isolated from terrestrial mud volcano.</title>
        <authorList>
            <person name="Frolova A."/>
            <person name="Merkel A.Y."/>
            <person name="Slobodkin A.I."/>
        </authorList>
    </citation>
    <scope>NUCLEOTIDE SEQUENCE [LARGE SCALE GENOMIC DNA]</scope>
    <source>
        <strain evidence="7 8">H1</strain>
    </source>
</reference>
<feature type="transmembrane region" description="Helical" evidence="5">
    <location>
        <begin position="219"/>
        <end position="238"/>
    </location>
</feature>
<name>A0ABT3N6H4_9BACT</name>
<organism evidence="7 8">
    <name type="scientific">Desulfobotulus pelophilus</name>
    <dbReference type="NCBI Taxonomy" id="2823377"/>
    <lineage>
        <taxon>Bacteria</taxon>
        <taxon>Pseudomonadati</taxon>
        <taxon>Thermodesulfobacteriota</taxon>
        <taxon>Desulfobacteria</taxon>
        <taxon>Desulfobacterales</taxon>
        <taxon>Desulfobacteraceae</taxon>
        <taxon>Desulfobotulus</taxon>
    </lineage>
</organism>
<evidence type="ECO:0000256" key="3">
    <source>
        <dbReference type="ARBA" id="ARBA00022989"/>
    </source>
</evidence>
<feature type="transmembrane region" description="Helical" evidence="5">
    <location>
        <begin position="163"/>
        <end position="181"/>
    </location>
</feature>
<feature type="domain" description="EamA" evidence="6">
    <location>
        <begin position="20"/>
        <end position="153"/>
    </location>
</feature>
<comment type="subcellular location">
    <subcellularLocation>
        <location evidence="1">Membrane</location>
        <topology evidence="1">Multi-pass membrane protein</topology>
    </subcellularLocation>
</comment>
<evidence type="ECO:0000256" key="5">
    <source>
        <dbReference type="SAM" id="Phobius"/>
    </source>
</evidence>
<proteinExistence type="predicted"/>
<dbReference type="PANTHER" id="PTHR22911">
    <property type="entry name" value="ACYL-MALONYL CONDENSING ENZYME-RELATED"/>
    <property type="match status" value="1"/>
</dbReference>
<evidence type="ECO:0000256" key="4">
    <source>
        <dbReference type="ARBA" id="ARBA00023136"/>
    </source>
</evidence>
<comment type="caution">
    <text evidence="7">The sequence shown here is derived from an EMBL/GenBank/DDBJ whole genome shotgun (WGS) entry which is preliminary data.</text>
</comment>
<keyword evidence="8" id="KW-1185">Reference proteome</keyword>
<feature type="transmembrane region" description="Helical" evidence="5">
    <location>
        <begin position="250"/>
        <end position="269"/>
    </location>
</feature>
<dbReference type="RefSeq" id="WP_265423900.1">
    <property type="nucleotide sequence ID" value="NZ_JAPFPW010000002.1"/>
</dbReference>
<sequence>MMKKNEVGAFLRSPSGAVVAGALFLVAAGFFLAVMGAMVKSATEDMPTAMVVFLRNAATCLFILPQLFWGPGARIGLRTGSFGLHLLRSLSGLVAMYAYFYALSVLPLGEAVLLSYTSPLLTPVVARIWLKEPLEGHHVVGGMLGFVGIVMILRPGFHEVHPAAVVALISAAFASIAMATVRKMGATEPPFRTVAWFTLLATLFSAPAALPVWQAMNVGLIVFIVCLGGVGFAAQICLTSGYGMAPSARIGPFTYSTVFFASILGTFVWGEILHPMTLAGGLLIVAGGIMAGRSV</sequence>
<keyword evidence="2 5" id="KW-0812">Transmembrane</keyword>
<keyword evidence="4 5" id="KW-0472">Membrane</keyword>
<feature type="transmembrane region" description="Helical" evidence="5">
    <location>
        <begin position="52"/>
        <end position="70"/>
    </location>
</feature>
<gene>
    <name evidence="7" type="ORF">OOT00_03480</name>
</gene>
<feature type="domain" description="EamA" evidence="6">
    <location>
        <begin position="163"/>
        <end position="290"/>
    </location>
</feature>
<dbReference type="Pfam" id="PF00892">
    <property type="entry name" value="EamA"/>
    <property type="match status" value="2"/>
</dbReference>
<dbReference type="SUPFAM" id="SSF103481">
    <property type="entry name" value="Multidrug resistance efflux transporter EmrE"/>
    <property type="match status" value="2"/>
</dbReference>
<evidence type="ECO:0000256" key="2">
    <source>
        <dbReference type="ARBA" id="ARBA00022692"/>
    </source>
</evidence>
<evidence type="ECO:0000313" key="8">
    <source>
        <dbReference type="Proteomes" id="UP001209681"/>
    </source>
</evidence>
<protein>
    <submittedName>
        <fullName evidence="7">DMT family transporter</fullName>
    </submittedName>
</protein>